<gene>
    <name evidence="6" type="ORF">GCM10009665_50310</name>
</gene>
<dbReference type="InterPro" id="IPR000595">
    <property type="entry name" value="cNMP-bd_dom"/>
</dbReference>
<evidence type="ECO:0000259" key="5">
    <source>
        <dbReference type="PROSITE" id="PS51063"/>
    </source>
</evidence>
<evidence type="ECO:0000313" key="7">
    <source>
        <dbReference type="Proteomes" id="UP001500037"/>
    </source>
</evidence>
<keyword evidence="2" id="KW-0238">DNA-binding</keyword>
<dbReference type="PROSITE" id="PS51063">
    <property type="entry name" value="HTH_CRP_2"/>
    <property type="match status" value="1"/>
</dbReference>
<comment type="caution">
    <text evidence="6">The sequence shown here is derived from an EMBL/GenBank/DDBJ whole genome shotgun (WGS) entry which is preliminary data.</text>
</comment>
<reference evidence="6 7" key="1">
    <citation type="journal article" date="2019" name="Int. J. Syst. Evol. Microbiol.">
        <title>The Global Catalogue of Microorganisms (GCM) 10K type strain sequencing project: providing services to taxonomists for standard genome sequencing and annotation.</title>
        <authorList>
            <consortium name="The Broad Institute Genomics Platform"/>
            <consortium name="The Broad Institute Genome Sequencing Center for Infectious Disease"/>
            <person name="Wu L."/>
            <person name="Ma J."/>
        </authorList>
    </citation>
    <scope>NUCLEOTIDE SEQUENCE [LARGE SCALE GENOMIC DNA]</scope>
    <source>
        <strain evidence="6 7">JCM 13004</strain>
    </source>
</reference>
<feature type="domain" description="Cyclic nucleotide-binding" evidence="4">
    <location>
        <begin position="3"/>
        <end position="103"/>
    </location>
</feature>
<organism evidence="6 7">
    <name type="scientific">Kitasatospora nipponensis</name>
    <dbReference type="NCBI Taxonomy" id="258049"/>
    <lineage>
        <taxon>Bacteria</taxon>
        <taxon>Bacillati</taxon>
        <taxon>Actinomycetota</taxon>
        <taxon>Actinomycetes</taxon>
        <taxon>Kitasatosporales</taxon>
        <taxon>Streptomycetaceae</taxon>
        <taxon>Kitasatospora</taxon>
    </lineage>
</organism>
<evidence type="ECO:0000256" key="2">
    <source>
        <dbReference type="ARBA" id="ARBA00023125"/>
    </source>
</evidence>
<dbReference type="Gene3D" id="2.60.120.10">
    <property type="entry name" value="Jelly Rolls"/>
    <property type="match status" value="1"/>
</dbReference>
<dbReference type="InterPro" id="IPR050397">
    <property type="entry name" value="Env_Response_Regulators"/>
</dbReference>
<dbReference type="PROSITE" id="PS00889">
    <property type="entry name" value="CNMP_BINDING_2"/>
    <property type="match status" value="1"/>
</dbReference>
<dbReference type="InterPro" id="IPR036390">
    <property type="entry name" value="WH_DNA-bd_sf"/>
</dbReference>
<sequence length="227" mass="24486">MNFRSLVSPEVWCDLVDRGRRRTFQRGSLLLRQGESPDSVIVLVEGQVRVTQLNECGNELVLMLRGPGEVLGEMGVLVGRPRSASVTAAQRCVGMVLPAHAFRGYVDRHGLQAVIYRLTVERLNSHERLRVGLLHANPVARIASVVSLLAEELGRWEGDQVVVDLGVARAELAAMAAMKRSSAAVALSCLQAAGILSLARRRLIITDPGQLTAAARGEAYGEAADAM</sequence>
<dbReference type="PANTHER" id="PTHR24567:SF68">
    <property type="entry name" value="DNA-BINDING TRANSCRIPTIONAL DUAL REGULATOR CRP"/>
    <property type="match status" value="1"/>
</dbReference>
<feature type="domain" description="HTH crp-type" evidence="5">
    <location>
        <begin position="136"/>
        <end position="209"/>
    </location>
</feature>
<dbReference type="Pfam" id="PF00027">
    <property type="entry name" value="cNMP_binding"/>
    <property type="match status" value="1"/>
</dbReference>
<keyword evidence="3" id="KW-0804">Transcription</keyword>
<protein>
    <submittedName>
        <fullName evidence="6">Crp/Fnr family transcriptional regulator</fullName>
    </submittedName>
</protein>
<evidence type="ECO:0000256" key="1">
    <source>
        <dbReference type="ARBA" id="ARBA00023015"/>
    </source>
</evidence>
<name>A0ABN1WLI0_9ACTN</name>
<dbReference type="SUPFAM" id="SSF51206">
    <property type="entry name" value="cAMP-binding domain-like"/>
    <property type="match status" value="1"/>
</dbReference>
<dbReference type="CDD" id="cd00038">
    <property type="entry name" value="CAP_ED"/>
    <property type="match status" value="1"/>
</dbReference>
<dbReference type="InterPro" id="IPR018488">
    <property type="entry name" value="cNMP-bd_CS"/>
</dbReference>
<dbReference type="InterPro" id="IPR018490">
    <property type="entry name" value="cNMP-bd_dom_sf"/>
</dbReference>
<proteinExistence type="predicted"/>
<dbReference type="SMART" id="SM00100">
    <property type="entry name" value="cNMP"/>
    <property type="match status" value="1"/>
</dbReference>
<evidence type="ECO:0000259" key="4">
    <source>
        <dbReference type="PROSITE" id="PS50042"/>
    </source>
</evidence>
<dbReference type="InterPro" id="IPR012318">
    <property type="entry name" value="HTH_CRP"/>
</dbReference>
<dbReference type="PROSITE" id="PS50042">
    <property type="entry name" value="CNMP_BINDING_3"/>
    <property type="match status" value="1"/>
</dbReference>
<evidence type="ECO:0000256" key="3">
    <source>
        <dbReference type="ARBA" id="ARBA00023163"/>
    </source>
</evidence>
<keyword evidence="1" id="KW-0805">Transcription regulation</keyword>
<evidence type="ECO:0000313" key="6">
    <source>
        <dbReference type="EMBL" id="GAA1253597.1"/>
    </source>
</evidence>
<accession>A0ABN1WLI0</accession>
<dbReference type="SUPFAM" id="SSF46785">
    <property type="entry name" value="Winged helix' DNA-binding domain"/>
    <property type="match status" value="1"/>
</dbReference>
<dbReference type="PANTHER" id="PTHR24567">
    <property type="entry name" value="CRP FAMILY TRANSCRIPTIONAL REGULATORY PROTEIN"/>
    <property type="match status" value="1"/>
</dbReference>
<dbReference type="EMBL" id="BAAALF010000105">
    <property type="protein sequence ID" value="GAA1253597.1"/>
    <property type="molecule type" value="Genomic_DNA"/>
</dbReference>
<dbReference type="Proteomes" id="UP001500037">
    <property type="component" value="Unassembled WGS sequence"/>
</dbReference>
<dbReference type="InterPro" id="IPR014710">
    <property type="entry name" value="RmlC-like_jellyroll"/>
</dbReference>
<dbReference type="Pfam" id="PF13545">
    <property type="entry name" value="HTH_Crp_2"/>
    <property type="match status" value="1"/>
</dbReference>
<keyword evidence="7" id="KW-1185">Reference proteome</keyword>